<reference evidence="2" key="1">
    <citation type="submission" date="2021-01" db="EMBL/GenBank/DDBJ databases">
        <authorList>
            <person name="Corre E."/>
            <person name="Pelletier E."/>
            <person name="Niang G."/>
            <person name="Scheremetjew M."/>
            <person name="Finn R."/>
            <person name="Kale V."/>
            <person name="Holt S."/>
            <person name="Cochrane G."/>
            <person name="Meng A."/>
            <person name="Brown T."/>
            <person name="Cohen L."/>
        </authorList>
    </citation>
    <scope>NUCLEOTIDE SEQUENCE</scope>
    <source>
        <strain evidence="2">Isolate 1302-5</strain>
    </source>
</reference>
<protein>
    <submittedName>
        <fullName evidence="2">Uncharacterized protein</fullName>
    </submittedName>
</protein>
<name>A0A7S4JNA2_9STRA</name>
<organism evidence="2">
    <name type="scientific">Odontella aurita</name>
    <dbReference type="NCBI Taxonomy" id="265563"/>
    <lineage>
        <taxon>Eukaryota</taxon>
        <taxon>Sar</taxon>
        <taxon>Stramenopiles</taxon>
        <taxon>Ochrophyta</taxon>
        <taxon>Bacillariophyta</taxon>
        <taxon>Mediophyceae</taxon>
        <taxon>Biddulphiophycidae</taxon>
        <taxon>Eupodiscales</taxon>
        <taxon>Odontellaceae</taxon>
        <taxon>Odontella</taxon>
    </lineage>
</organism>
<sequence length="133" mass="15161">MATPQQISSNSQLEYLGGTAPETNPRTDFDIDEHRAVLTKAERSALSAMDHVKIKERAEKAINRELKMMTISNFKTKKDVKDVYSVSILLNDYYKALLTYDMQDVLTIPIDLERDARGDIWPVVGCDKKQLLK</sequence>
<gene>
    <name evidence="2" type="ORF">OAUR00152_LOCUS30374</name>
</gene>
<feature type="region of interest" description="Disordered" evidence="1">
    <location>
        <begin position="1"/>
        <end position="29"/>
    </location>
</feature>
<dbReference type="EMBL" id="HBKQ01043996">
    <property type="protein sequence ID" value="CAE2268356.1"/>
    <property type="molecule type" value="Transcribed_RNA"/>
</dbReference>
<dbReference type="AlphaFoldDB" id="A0A7S4JNA2"/>
<evidence type="ECO:0000313" key="2">
    <source>
        <dbReference type="EMBL" id="CAE2268356.1"/>
    </source>
</evidence>
<evidence type="ECO:0000256" key="1">
    <source>
        <dbReference type="SAM" id="MobiDB-lite"/>
    </source>
</evidence>
<feature type="compositionally biased region" description="Polar residues" evidence="1">
    <location>
        <begin position="1"/>
        <end position="13"/>
    </location>
</feature>
<accession>A0A7S4JNA2</accession>
<proteinExistence type="predicted"/>